<sequence length="503" mass="55840">MEAAENGKRTGEVEDLSQTELEGTKMEGKERSVSEPELHVESGEKPAEEAVEALTVELGPEEGQKAGDGDDQDAEEDHEATSRDEKLKKLGTFCHSLGLQPTRLTDKMLNTIERSKDIERNQRSVISKLNSAASSGPQESGDEDEDEDDVGNPDDEDADVSVVQVDENNEVNNKKAKKSIELNSSSKSLRRKKIPPPLSIQNLVDESMSGNSTNSSANSRSNNFSVYPQSAPAHVPNFLRSTLQQSKFVGKPRVQYLGRVSNGVSRHQHNGYKLKTPFVPAFSRLPPQAMHLQQQPLSHQQQPPASGPQLSAHYPYFPYMYPMYQPPPYGLPVMAKSAIPYSPQARYYQDNESLKRRYKQDYNQLEKQTYDKKAKVTLEKSDGKLRENGDSRSGDNKISGHKSGENKSSDNHKQNSDRPVEEKNANGNHSDSADNTQIAIEDNTGAETLDQPSGPIMGEIRILANVFSFEFPVNGASIDKKMFLSICNSVWDKSEDMAKNGRQ</sequence>
<dbReference type="AlphaFoldDB" id="A0A7H9B002"/>
<evidence type="ECO:0000313" key="3">
    <source>
        <dbReference type="Proteomes" id="UP000509704"/>
    </source>
</evidence>
<feature type="compositionally biased region" description="Polar residues" evidence="1">
    <location>
        <begin position="425"/>
        <end position="435"/>
    </location>
</feature>
<feature type="region of interest" description="Disordered" evidence="1">
    <location>
        <begin position="1"/>
        <end position="88"/>
    </location>
</feature>
<dbReference type="RefSeq" id="XP_037143515.1">
    <property type="nucleotide sequence ID" value="XM_037287620.1"/>
</dbReference>
<feature type="compositionally biased region" description="Acidic residues" evidence="1">
    <location>
        <begin position="69"/>
        <end position="78"/>
    </location>
</feature>
<feature type="compositionally biased region" description="Basic and acidic residues" evidence="1">
    <location>
        <begin position="373"/>
        <end position="395"/>
    </location>
</feature>
<dbReference type="GeneID" id="59235483"/>
<dbReference type="KEGG" id="zmk:HG535_0C01360"/>
<feature type="region of interest" description="Disordered" evidence="1">
    <location>
        <begin position="373"/>
        <end position="435"/>
    </location>
</feature>
<evidence type="ECO:0000256" key="1">
    <source>
        <dbReference type="SAM" id="MobiDB-lite"/>
    </source>
</evidence>
<feature type="compositionally biased region" description="Acidic residues" evidence="1">
    <location>
        <begin position="140"/>
        <end position="159"/>
    </location>
</feature>
<proteinExistence type="predicted"/>
<feature type="compositionally biased region" description="Basic and acidic residues" evidence="1">
    <location>
        <begin position="22"/>
        <end position="48"/>
    </location>
</feature>
<name>A0A7H9B002_ZYGMR</name>
<reference evidence="2 3" key="1">
    <citation type="submission" date="2020-07" db="EMBL/GenBank/DDBJ databases">
        <title>The yeast mating-type switching endonuclease HO is a domesticated member of an unorthodox homing genetic element family.</title>
        <authorList>
            <person name="Coughlan A.Y."/>
            <person name="Lombardi L."/>
            <person name="Braun-Galleani S."/>
            <person name="Martos A.R."/>
            <person name="Galeote V."/>
            <person name="Bigey F."/>
            <person name="Dequin S."/>
            <person name="Byrne K.P."/>
            <person name="Wolfe K.H."/>
        </authorList>
    </citation>
    <scope>NUCLEOTIDE SEQUENCE [LARGE SCALE GENOMIC DNA]</scope>
    <source>
        <strain evidence="2 3">NRRL Y-6702</strain>
    </source>
</reference>
<accession>A0A7H9B002</accession>
<feature type="compositionally biased region" description="Low complexity" evidence="1">
    <location>
        <begin position="207"/>
        <end position="225"/>
    </location>
</feature>
<feature type="compositionally biased region" description="Basic and acidic residues" evidence="1">
    <location>
        <begin position="402"/>
        <end position="424"/>
    </location>
</feature>
<keyword evidence="3" id="KW-1185">Reference proteome</keyword>
<feature type="compositionally biased region" description="Polar residues" evidence="1">
    <location>
        <begin position="123"/>
        <end position="138"/>
    </location>
</feature>
<dbReference type="EMBL" id="CP058606">
    <property type="protein sequence ID" value="QLG71787.1"/>
    <property type="molecule type" value="Genomic_DNA"/>
</dbReference>
<protein>
    <submittedName>
        <fullName evidence="2">Uncharacterized protein</fullName>
    </submittedName>
</protein>
<dbReference type="OrthoDB" id="4041625at2759"/>
<feature type="compositionally biased region" description="Basic and acidic residues" evidence="1">
    <location>
        <begin position="79"/>
        <end position="88"/>
    </location>
</feature>
<feature type="compositionally biased region" description="Basic and acidic residues" evidence="1">
    <location>
        <begin position="113"/>
        <end position="122"/>
    </location>
</feature>
<feature type="compositionally biased region" description="Basic and acidic residues" evidence="1">
    <location>
        <begin position="1"/>
        <end position="12"/>
    </location>
</feature>
<organism evidence="2 3">
    <name type="scientific">Zygotorulaspora mrakii</name>
    <name type="common">Zygosaccharomyces mrakii</name>
    <dbReference type="NCBI Taxonomy" id="42260"/>
    <lineage>
        <taxon>Eukaryota</taxon>
        <taxon>Fungi</taxon>
        <taxon>Dikarya</taxon>
        <taxon>Ascomycota</taxon>
        <taxon>Saccharomycotina</taxon>
        <taxon>Saccharomycetes</taxon>
        <taxon>Saccharomycetales</taxon>
        <taxon>Saccharomycetaceae</taxon>
        <taxon>Zygotorulaspora</taxon>
    </lineage>
</organism>
<dbReference type="Proteomes" id="UP000509704">
    <property type="component" value="Chromosome 3"/>
</dbReference>
<gene>
    <name evidence="2" type="ORF">HG535_0C01360</name>
</gene>
<feature type="region of interest" description="Disordered" evidence="1">
    <location>
        <begin position="100"/>
        <end position="225"/>
    </location>
</feature>
<evidence type="ECO:0000313" key="2">
    <source>
        <dbReference type="EMBL" id="QLG71787.1"/>
    </source>
</evidence>